<feature type="transmembrane region" description="Helical" evidence="10">
    <location>
        <begin position="434"/>
        <end position="454"/>
    </location>
</feature>
<feature type="transmembrane region" description="Helical" evidence="10">
    <location>
        <begin position="12"/>
        <end position="33"/>
    </location>
</feature>
<comment type="domain">
    <text evidence="8">The C-terminus contains a calmodulin-binding domain, which binds calmodulin in a calcium-dependent fashion.</text>
</comment>
<keyword evidence="7 8" id="KW-0568">Pathogenesis-related protein</keyword>
<dbReference type="EMBL" id="SSTE01018921">
    <property type="protein sequence ID" value="KAA0037474.1"/>
    <property type="molecule type" value="Genomic_DNA"/>
</dbReference>
<keyword evidence="5 8" id="KW-1133">Transmembrane helix</keyword>
<evidence type="ECO:0000256" key="7">
    <source>
        <dbReference type="ARBA" id="ARBA00023265"/>
    </source>
</evidence>
<feature type="region of interest" description="Disordered" evidence="9">
    <location>
        <begin position="531"/>
        <end position="560"/>
    </location>
</feature>
<dbReference type="GO" id="GO:0016020">
    <property type="term" value="C:membrane"/>
    <property type="evidence" value="ECO:0007669"/>
    <property type="project" value="UniProtKB-SubCell"/>
</dbReference>
<evidence type="ECO:0000313" key="11">
    <source>
        <dbReference type="EMBL" id="KAA0037474.1"/>
    </source>
</evidence>
<dbReference type="OrthoDB" id="1388414at2759"/>
<name>A0A5A7T1X7_CUCMM</name>
<evidence type="ECO:0000256" key="5">
    <source>
        <dbReference type="ARBA" id="ARBA00022989"/>
    </source>
</evidence>
<keyword evidence="8" id="KW-0112">Calmodulin-binding</keyword>
<evidence type="ECO:0000256" key="4">
    <source>
        <dbReference type="ARBA" id="ARBA00022821"/>
    </source>
</evidence>
<dbReference type="InterPro" id="IPR004326">
    <property type="entry name" value="Mlo"/>
</dbReference>
<evidence type="ECO:0000256" key="1">
    <source>
        <dbReference type="ARBA" id="ARBA00004141"/>
    </source>
</evidence>
<dbReference type="Proteomes" id="UP000321393">
    <property type="component" value="Unassembled WGS sequence"/>
</dbReference>
<protein>
    <recommendedName>
        <fullName evidence="8">MLO-like protein</fullName>
    </recommendedName>
</protein>
<dbReference type="Pfam" id="PF03094">
    <property type="entry name" value="Mlo"/>
    <property type="match status" value="1"/>
</dbReference>
<evidence type="ECO:0000256" key="6">
    <source>
        <dbReference type="ARBA" id="ARBA00023136"/>
    </source>
</evidence>
<dbReference type="GO" id="GO:0005516">
    <property type="term" value="F:calmodulin binding"/>
    <property type="evidence" value="ECO:0007669"/>
    <property type="project" value="UniProtKB-KW"/>
</dbReference>
<feature type="transmembrane region" description="Helical" evidence="10">
    <location>
        <begin position="186"/>
        <end position="207"/>
    </location>
</feature>
<feature type="transmembrane region" description="Helical" evidence="10">
    <location>
        <begin position="63"/>
        <end position="83"/>
    </location>
</feature>
<comment type="subcellular location">
    <subcellularLocation>
        <location evidence="1 8">Membrane</location>
        <topology evidence="1 8">Multi-pass membrane protein</topology>
    </subcellularLocation>
</comment>
<evidence type="ECO:0000256" key="9">
    <source>
        <dbReference type="SAM" id="MobiDB-lite"/>
    </source>
</evidence>
<dbReference type="PANTHER" id="PTHR31942">
    <property type="entry name" value="MLO-LIKE PROTEIN 1"/>
    <property type="match status" value="1"/>
</dbReference>
<dbReference type="AlphaFoldDB" id="A0A5A7T1X7"/>
<reference evidence="11 12" key="1">
    <citation type="submission" date="2019-08" db="EMBL/GenBank/DDBJ databases">
        <title>Draft genome sequences of two oriental melons (Cucumis melo L. var makuwa).</title>
        <authorList>
            <person name="Kwon S.-Y."/>
        </authorList>
    </citation>
    <scope>NUCLEOTIDE SEQUENCE [LARGE SCALE GENOMIC DNA]</scope>
    <source>
        <strain evidence="12">cv. SW 3</strain>
        <tissue evidence="11">Leaf</tissue>
    </source>
</reference>
<organism evidence="11 12">
    <name type="scientific">Cucumis melo var. makuwa</name>
    <name type="common">Oriental melon</name>
    <dbReference type="NCBI Taxonomy" id="1194695"/>
    <lineage>
        <taxon>Eukaryota</taxon>
        <taxon>Viridiplantae</taxon>
        <taxon>Streptophyta</taxon>
        <taxon>Embryophyta</taxon>
        <taxon>Tracheophyta</taxon>
        <taxon>Spermatophyta</taxon>
        <taxon>Magnoliopsida</taxon>
        <taxon>eudicotyledons</taxon>
        <taxon>Gunneridae</taxon>
        <taxon>Pentapetalae</taxon>
        <taxon>rosids</taxon>
        <taxon>fabids</taxon>
        <taxon>Cucurbitales</taxon>
        <taxon>Cucurbitaceae</taxon>
        <taxon>Benincaseae</taxon>
        <taxon>Cucumis</taxon>
    </lineage>
</organism>
<evidence type="ECO:0000256" key="3">
    <source>
        <dbReference type="ARBA" id="ARBA00022692"/>
    </source>
</evidence>
<dbReference type="STRING" id="1194695.A0A5A7T1X7"/>
<dbReference type="GO" id="GO:0006952">
    <property type="term" value="P:defense response"/>
    <property type="evidence" value="ECO:0007669"/>
    <property type="project" value="UniProtKB-KW"/>
</dbReference>
<feature type="transmembrane region" description="Helical" evidence="10">
    <location>
        <begin position="334"/>
        <end position="351"/>
    </location>
</feature>
<dbReference type="PANTHER" id="PTHR31942:SF77">
    <property type="entry name" value="MLO-LIKE PROTEIN 14"/>
    <property type="match status" value="1"/>
</dbReference>
<keyword evidence="4 8" id="KW-0611">Plant defense</keyword>
<accession>A0A5A7T1X7</accession>
<evidence type="ECO:0000313" key="12">
    <source>
        <dbReference type="Proteomes" id="UP000321393"/>
    </source>
</evidence>
<gene>
    <name evidence="8" type="primary">MLO</name>
    <name evidence="11" type="ORF">E6C27_scaffold277G00650</name>
</gene>
<evidence type="ECO:0000256" key="8">
    <source>
        <dbReference type="RuleBase" id="RU280816"/>
    </source>
</evidence>
<feature type="transmembrane region" description="Helical" evidence="10">
    <location>
        <begin position="310"/>
        <end position="328"/>
    </location>
</feature>
<feature type="transmembrane region" description="Helical" evidence="10">
    <location>
        <begin position="390"/>
        <end position="414"/>
    </location>
</feature>
<proteinExistence type="inferred from homology"/>
<comment type="similarity">
    <text evidence="2 8">Belongs to the MLO family.</text>
</comment>
<keyword evidence="3 8" id="KW-0812">Transmembrane</keyword>
<comment type="function">
    <text evidence="8">May be involved in modulation of pathogen defense and leaf cell death.</text>
</comment>
<keyword evidence="6 8" id="KW-0472">Membrane</keyword>
<evidence type="ECO:0000256" key="10">
    <source>
        <dbReference type="SAM" id="Phobius"/>
    </source>
</evidence>
<feature type="compositionally biased region" description="Low complexity" evidence="9">
    <location>
        <begin position="551"/>
        <end position="560"/>
    </location>
</feature>
<sequence length="583" mass="67490">MAENEQEIRSLALTPTWSVASVLTIFVAVSLLVERSIHRLSTWLGKTNRKPLFEAVEKMKEELMLLGFISLLLTATSSSISNICIPSKFYNTPFTPCTKAEADEHEDDSSSEERKLYTASVLPHLFRRMLNVNKKTCKEACNEVHITQIRTHTSSKLMLIENFQILVMQGYEPFVSYEGLEQLHRFIFIMAVTHISYSCLTMLLAIVKIHRWRVWENEAHMDRHDSLNDITREMTLRRQSTFVRYHTSNPMTRNSFLIWVTCFFRQFGNSVVRADYLTLRKGFIMNHHLSLTYDFHSYMIRSMEEEFQRIVGVSGPLWGFVVAFMLFNVKGSNLYFWIASIPIVLVLLVGTKLQHVIATLALESAGITGSFSGSKLKPRDDLFWFKKPELLLSLIHFILFQNAFELASFFWFWWQFGYNSCFIRNHMLVYARLILGFAGQFLCSYSTLPLYALVTQMGTNYKAALIPQRIRETIHGWGKAARRKRRLRMFADDTTIHTETSTVMSLEDDDRRLIDDTSETTVDYTSIELQPTSVHDGPESVPNERPSRARTPLLQPSTSLSTSVDHKFEVENFMRSFSMPVKR</sequence>
<comment type="caution">
    <text evidence="11">The sequence shown here is derived from an EMBL/GenBank/DDBJ whole genome shotgun (WGS) entry which is preliminary data.</text>
</comment>
<evidence type="ECO:0000256" key="2">
    <source>
        <dbReference type="ARBA" id="ARBA00006574"/>
    </source>
</evidence>